<feature type="coiled-coil region" evidence="2">
    <location>
        <begin position="1"/>
        <end position="158"/>
    </location>
</feature>
<dbReference type="CDD" id="cd21044">
    <property type="entry name" value="Rab11BD_RAB3IP_like"/>
    <property type="match status" value="1"/>
</dbReference>
<dbReference type="GO" id="GO:0006887">
    <property type="term" value="P:exocytosis"/>
    <property type="evidence" value="ECO:0007669"/>
    <property type="project" value="TreeGrafter"/>
</dbReference>
<dbReference type="PANTHER" id="PTHR14430:SF0">
    <property type="entry name" value="SEC2P DOMAIN-CONTAINING PROTEIN"/>
    <property type="match status" value="1"/>
</dbReference>
<keyword evidence="1 2" id="KW-0175">Coiled coil</keyword>
<dbReference type="Gene3D" id="6.10.140.910">
    <property type="match status" value="1"/>
</dbReference>
<feature type="compositionally biased region" description="Polar residues" evidence="3">
    <location>
        <begin position="672"/>
        <end position="685"/>
    </location>
</feature>
<evidence type="ECO:0000313" key="6">
    <source>
        <dbReference type="Proteomes" id="UP000669133"/>
    </source>
</evidence>
<organism evidence="5 6">
    <name type="scientific">Candida metapsilosis</name>
    <dbReference type="NCBI Taxonomy" id="273372"/>
    <lineage>
        <taxon>Eukaryota</taxon>
        <taxon>Fungi</taxon>
        <taxon>Dikarya</taxon>
        <taxon>Ascomycota</taxon>
        <taxon>Saccharomycotina</taxon>
        <taxon>Pichiomycetes</taxon>
        <taxon>Debaryomycetaceae</taxon>
        <taxon>Candida/Lodderomyces clade</taxon>
        <taxon>Candida</taxon>
    </lineage>
</organism>
<sequence length="716" mass="81950">MAEVENLDKRLEEEIGNLSTRLVTAVNRQVELEETVLQLRKTVSELESRNAILTKSDENYKVILPKYLKLQEDFKEVNIKKEVAENENGRLKDEVEDLSASLFDEANTMVSNASRETYNFKVKNKKLYEEIDEKNIIISNLQDQLQDLKQMFIKMEDKQRVMLSSSHNGTPNLEPKEFNFDNKSIEEDYQTQQLSNTLYAPLITSLRFDLNNYNKEFKGFIYTLIKPEFTLDLTHLKNLAFFKQIWIDEIENTAAHIPNLPSSTLLNRWQKNKVFWSSLIDGRVSIEPIKGYSEGSSKNANDKEVEPELLTIAIKDPCAFCGESRNKYLEHCRLHHYKIYDVDESLIACYPLCHFCVLKLRNLCDFFAKLRAIKSNVFKLKQTHMFDEYVNRATANSGSNFYKRTSSSSSSAVRSIASSPSATASASDSDLTNGHVFDLKLDDEEESKLIKIYLVLTQIRLKIYYSKLGLRENVNRLNELNIEEIHYEAFSSLIPDKEERDSSSGFDTVSRKSFDSTTLRKSMDSSARRSFDSVSGKKSIDLKEISEGVDPKAENDVAGTNSSPYSNEVSSTDGAAPSPPPTTTKSENSRVSTPEDDSDAHEFEDAKTEWKSQARKEESKTKQEQHDQHELRVPKLRSRQGSHSSFGTPEKQKPQEEELTEAQRILQRMKARSNSSELNNIGLNRSKSRSKQFKDKVDNDLDETIKMLEANMDGQE</sequence>
<feature type="compositionally biased region" description="Basic and acidic residues" evidence="3">
    <location>
        <begin position="542"/>
        <end position="555"/>
    </location>
</feature>
<dbReference type="AlphaFoldDB" id="A0A8H7ZFA4"/>
<protein>
    <submittedName>
        <fullName evidence="5">SEC2</fullName>
    </submittedName>
</protein>
<comment type="caution">
    <text evidence="5">The sequence shown here is derived from an EMBL/GenBank/DDBJ whole genome shotgun (WGS) entry which is preliminary data.</text>
</comment>
<feature type="region of interest" description="Disordered" evidence="3">
    <location>
        <begin position="542"/>
        <end position="698"/>
    </location>
</feature>
<accession>A0A8H7ZFA4</accession>
<evidence type="ECO:0000259" key="4">
    <source>
        <dbReference type="Pfam" id="PF06428"/>
    </source>
</evidence>
<dbReference type="InterPro" id="IPR009449">
    <property type="entry name" value="Sec2_N"/>
</dbReference>
<evidence type="ECO:0000256" key="2">
    <source>
        <dbReference type="SAM" id="Coils"/>
    </source>
</evidence>
<reference evidence="5 6" key="1">
    <citation type="submission" date="2020-12" db="EMBL/GenBank/DDBJ databases">
        <title>Effect of drift, selection, and recombination on the evolution of hybrid genomes in Candida yeast pathogens.</title>
        <authorList>
            <person name="Mixao V."/>
            <person name="Ksiezopolska E."/>
            <person name="Saus E."/>
            <person name="Boekhout T."/>
            <person name="Gacser A."/>
            <person name="Gabaldon T."/>
        </authorList>
    </citation>
    <scope>NUCLEOTIDE SEQUENCE [LARGE SCALE GENOMIC DNA]</scope>
    <source>
        <strain evidence="5 6">BP57</strain>
    </source>
</reference>
<dbReference type="SUPFAM" id="SSF144284">
    <property type="entry name" value="Sec2 N-terminal region"/>
    <property type="match status" value="1"/>
</dbReference>
<dbReference type="PANTHER" id="PTHR14430">
    <property type="entry name" value="RABIN3-RELATED"/>
    <property type="match status" value="1"/>
</dbReference>
<evidence type="ECO:0000313" key="5">
    <source>
        <dbReference type="EMBL" id="KAG5420942.1"/>
    </source>
</evidence>
<feature type="compositionally biased region" description="Polar residues" evidence="3">
    <location>
        <begin position="558"/>
        <end position="569"/>
    </location>
</feature>
<dbReference type="GO" id="GO:0070319">
    <property type="term" value="C:Golgi to plasma membrane transport vesicle"/>
    <property type="evidence" value="ECO:0007669"/>
    <property type="project" value="TreeGrafter"/>
</dbReference>
<feature type="compositionally biased region" description="Basic and acidic residues" evidence="3">
    <location>
        <begin position="600"/>
        <end position="633"/>
    </location>
</feature>
<dbReference type="OrthoDB" id="1748564at2759"/>
<dbReference type="RefSeq" id="XP_067550058.1">
    <property type="nucleotide sequence ID" value="XM_067692139.1"/>
</dbReference>
<proteinExistence type="predicted"/>
<feature type="domain" description="GDP/GTP exchange factor Sec2 N-terminal" evidence="4">
    <location>
        <begin position="29"/>
        <end position="156"/>
    </location>
</feature>
<dbReference type="Proteomes" id="UP000669133">
    <property type="component" value="Unassembled WGS sequence"/>
</dbReference>
<dbReference type="EMBL" id="JAEOAQ010000001">
    <property type="protein sequence ID" value="KAG5420942.1"/>
    <property type="molecule type" value="Genomic_DNA"/>
</dbReference>
<evidence type="ECO:0000256" key="1">
    <source>
        <dbReference type="ARBA" id="ARBA00023054"/>
    </source>
</evidence>
<dbReference type="GO" id="GO:0005085">
    <property type="term" value="F:guanyl-nucleotide exchange factor activity"/>
    <property type="evidence" value="ECO:0007669"/>
    <property type="project" value="InterPro"/>
</dbReference>
<dbReference type="GO" id="GO:0051286">
    <property type="term" value="C:cell tip"/>
    <property type="evidence" value="ECO:0007669"/>
    <property type="project" value="TreeGrafter"/>
</dbReference>
<dbReference type="GeneID" id="93648661"/>
<keyword evidence="6" id="KW-1185">Reference proteome</keyword>
<evidence type="ECO:0000256" key="3">
    <source>
        <dbReference type="SAM" id="MobiDB-lite"/>
    </source>
</evidence>
<dbReference type="InterPro" id="IPR040351">
    <property type="entry name" value="RAB3IL/RAB3IP/Sec2"/>
</dbReference>
<gene>
    <name evidence="5" type="ORF">I9W82_000032</name>
</gene>
<name>A0A8H7ZFA4_9ASCO</name>
<dbReference type="Pfam" id="PF06428">
    <property type="entry name" value="Sec2p"/>
    <property type="match status" value="1"/>
</dbReference>